<dbReference type="InterPro" id="IPR027417">
    <property type="entry name" value="P-loop_NTPase"/>
</dbReference>
<name>A0A1U9Z432_9HYPH</name>
<dbReference type="AlphaFoldDB" id="A0A1U9Z432"/>
<feature type="domain" description="Helicase ATP-binding" evidence="5">
    <location>
        <begin position="75"/>
        <end position="247"/>
    </location>
</feature>
<evidence type="ECO:0000313" key="7">
    <source>
        <dbReference type="Proteomes" id="UP000191135"/>
    </source>
</evidence>
<dbReference type="SMART" id="SM00487">
    <property type="entry name" value="DEXDc"/>
    <property type="match status" value="1"/>
</dbReference>
<dbReference type="GO" id="GO:0005524">
    <property type="term" value="F:ATP binding"/>
    <property type="evidence" value="ECO:0007669"/>
    <property type="project" value="UniProtKB-KW"/>
</dbReference>
<dbReference type="CDD" id="cd17921">
    <property type="entry name" value="DEXHc_Ski2"/>
    <property type="match status" value="1"/>
</dbReference>
<dbReference type="SUPFAM" id="SSF52540">
    <property type="entry name" value="P-loop containing nucleoside triphosphate hydrolases"/>
    <property type="match status" value="2"/>
</dbReference>
<evidence type="ECO:0000256" key="4">
    <source>
        <dbReference type="ARBA" id="ARBA00022840"/>
    </source>
</evidence>
<gene>
    <name evidence="6" type="ORF">Mame_03121</name>
</gene>
<keyword evidence="2" id="KW-0378">Hydrolase</keyword>
<dbReference type="PANTHER" id="PTHR47961">
    <property type="entry name" value="DNA POLYMERASE THETA, PUTATIVE (AFU_ORTHOLOGUE AFUA_1G05260)-RELATED"/>
    <property type="match status" value="1"/>
</dbReference>
<dbReference type="Pfam" id="PF00270">
    <property type="entry name" value="DEAD"/>
    <property type="match status" value="1"/>
</dbReference>
<sequence>MAGYSGHVSLWWILRLARDLIDDLWSSSLHQIIPLAPKGGASQHFESNRELFIASLLSGRTAQIELWPSQIEAAKRAADPEDDLVVALPTSAGKTRIAELAALTCLSLGKRVLIVTPLRALSAQTERSFRNAFAPLGASVSSLYGASGLSAGDANALENDTIVVSTPEKLDFALRNNPDIIDDVGLIVLDEGHLIGPSEREIRFETLVQRLLSRSDANNRRIVCLSAILPEGEQLDDMTSWIRSDVAGDPVRSEWRPTEQRFGTVEWKGARATLRYDLEADGPFVSNFFTEEPPKGQDHKARPTNFGEVTLFAAWRFAAEEKRTLIFVTQASWVEGFAVRALKLVKGGYLNPLPADPDAIQNAVTIGTEWLGENHPAVACLKIGVAVHHGRLPNPFLREVEKLLAAGTIQVTAASPTLAQGLNLNAAVLLAPYLVRSGTLISGEEFANVAGRAGRAFVDTEGLILHVMEDNFAFRKAQWRRLVQSAKVRSLKSGLSQIIDQVVKRLSKRGIARNEDGYEFLANSREDWLIEPDEADGIPIDDLVARLDAIIFGLVEALDADAENLPELLDQALEGSLWDRRMRRLEPGVRRMQLIVLKTRARLIWSSTTAVQRKGYFAMGVGLDTGGKIDEISTELENLLDKADMAALQRDLSELHASLTQLGTQLLTVKPFLQESGAAMPVGWEEVLLQWLSGAPISEIGGDNTDLIEDAFVYRLVWAIEAIRTRRIAHGWDGGDVANAGMAASCLDTGLPDFRMAMLVRSGLPSRVAAKTVVEELGPAFLDRRELRIWLASEVVAERSKDPEWPSASTAGLWRDFRESYVKHTSQTWSKQLHAIDLAEPGLFDGPFRIEVDAEGQAHAYSPGYRVKSEIAALEDLPQEGLRYGRPRTEGGFEAVRIGPG</sequence>
<accession>A0A1U9Z432</accession>
<keyword evidence="4" id="KW-0067">ATP-binding</keyword>
<keyword evidence="7" id="KW-1185">Reference proteome</keyword>
<dbReference type="STRING" id="1122214.Mame_03121"/>
<dbReference type="InterPro" id="IPR014001">
    <property type="entry name" value="Helicase_ATP-bd"/>
</dbReference>
<proteinExistence type="predicted"/>
<evidence type="ECO:0000256" key="2">
    <source>
        <dbReference type="ARBA" id="ARBA00022801"/>
    </source>
</evidence>
<evidence type="ECO:0000256" key="1">
    <source>
        <dbReference type="ARBA" id="ARBA00022741"/>
    </source>
</evidence>
<dbReference type="PROSITE" id="PS51192">
    <property type="entry name" value="HELICASE_ATP_BIND_1"/>
    <property type="match status" value="1"/>
</dbReference>
<dbReference type="InterPro" id="IPR011545">
    <property type="entry name" value="DEAD/DEAH_box_helicase_dom"/>
</dbReference>
<organism evidence="6 7">
    <name type="scientific">Martelella mediterranea DSM 17316</name>
    <dbReference type="NCBI Taxonomy" id="1122214"/>
    <lineage>
        <taxon>Bacteria</taxon>
        <taxon>Pseudomonadati</taxon>
        <taxon>Pseudomonadota</taxon>
        <taxon>Alphaproteobacteria</taxon>
        <taxon>Hyphomicrobiales</taxon>
        <taxon>Aurantimonadaceae</taxon>
        <taxon>Martelella</taxon>
    </lineage>
</organism>
<dbReference type="GO" id="GO:0003676">
    <property type="term" value="F:nucleic acid binding"/>
    <property type="evidence" value="ECO:0007669"/>
    <property type="project" value="InterPro"/>
</dbReference>
<dbReference type="GO" id="GO:0004386">
    <property type="term" value="F:helicase activity"/>
    <property type="evidence" value="ECO:0007669"/>
    <property type="project" value="UniProtKB-KW"/>
</dbReference>
<keyword evidence="1" id="KW-0547">Nucleotide-binding</keyword>
<protein>
    <submittedName>
        <fullName evidence="6">Ski2-like helicase</fullName>
    </submittedName>
</protein>
<dbReference type="GO" id="GO:0016787">
    <property type="term" value="F:hydrolase activity"/>
    <property type="evidence" value="ECO:0007669"/>
    <property type="project" value="UniProtKB-KW"/>
</dbReference>
<dbReference type="InterPro" id="IPR050474">
    <property type="entry name" value="Hel308_SKI2-like"/>
</dbReference>
<evidence type="ECO:0000313" key="6">
    <source>
        <dbReference type="EMBL" id="AQZ52436.1"/>
    </source>
</evidence>
<reference evidence="6 7" key="1">
    <citation type="submission" date="2017-03" db="EMBL/GenBank/DDBJ databases">
        <title>Foreign affairs: Plasmid Transfer between Roseobacters and Rhizobia.</title>
        <authorList>
            <person name="Bartling P."/>
            <person name="Bunk B."/>
            <person name="Overmann J."/>
            <person name="Brinkmann H."/>
            <person name="Petersen J."/>
        </authorList>
    </citation>
    <scope>NUCLEOTIDE SEQUENCE [LARGE SCALE GENOMIC DNA]</scope>
    <source>
        <strain evidence="6 7">MACL11</strain>
    </source>
</reference>
<evidence type="ECO:0000259" key="5">
    <source>
        <dbReference type="PROSITE" id="PS51192"/>
    </source>
</evidence>
<dbReference type="KEGG" id="mmed:Mame_03121"/>
<dbReference type="PANTHER" id="PTHR47961:SF6">
    <property type="entry name" value="DNA-DIRECTED DNA POLYMERASE"/>
    <property type="match status" value="1"/>
</dbReference>
<evidence type="ECO:0000256" key="3">
    <source>
        <dbReference type="ARBA" id="ARBA00022806"/>
    </source>
</evidence>
<keyword evidence="3 6" id="KW-0347">Helicase</keyword>
<dbReference type="Proteomes" id="UP000191135">
    <property type="component" value="Chromosome"/>
</dbReference>
<dbReference type="Gene3D" id="3.40.50.300">
    <property type="entry name" value="P-loop containing nucleotide triphosphate hydrolases"/>
    <property type="match status" value="2"/>
</dbReference>
<dbReference type="EMBL" id="CP020330">
    <property type="protein sequence ID" value="AQZ52436.1"/>
    <property type="molecule type" value="Genomic_DNA"/>
</dbReference>